<keyword evidence="3" id="KW-1185">Reference proteome</keyword>
<dbReference type="Pfam" id="PF25335">
    <property type="entry name" value="GRDP_C"/>
    <property type="match status" value="1"/>
</dbReference>
<sequence>MKRFLYSAFKIGEIINSLLVIVFRGRKLGFEINDGKKLKNEEHFMTAVEFSMEYPYGKAIALFNLKSAIIELLLIFLIFQNQISEEESLVVPMIIMAFLVSESSSNYGKSCNNEGKGGGEAITNGIKDSPPDGEDEVKSSNCGGCGGGCGVSCGGSCGGHCSGGGTYRN</sequence>
<dbReference type="PANTHER" id="PTHR34365">
    <property type="entry name" value="ENOLASE (DUF1399)"/>
    <property type="match status" value="1"/>
</dbReference>
<gene>
    <name evidence="2" type="ORF">EPI10_011060</name>
</gene>
<feature type="domain" description="GRPD C-terminal" evidence="1">
    <location>
        <begin position="15"/>
        <end position="71"/>
    </location>
</feature>
<proteinExistence type="predicted"/>
<protein>
    <submittedName>
        <fullName evidence="2">Glycine-rich domain-containing protein 2</fullName>
    </submittedName>
</protein>
<dbReference type="Proteomes" id="UP000325315">
    <property type="component" value="Unassembled WGS sequence"/>
</dbReference>
<accession>A0A5B6W5I8</accession>
<dbReference type="EMBL" id="SMMG02000004">
    <property type="protein sequence ID" value="KAA3477149.1"/>
    <property type="molecule type" value="Genomic_DNA"/>
</dbReference>
<evidence type="ECO:0000313" key="2">
    <source>
        <dbReference type="EMBL" id="KAA3477149.1"/>
    </source>
</evidence>
<dbReference type="OrthoDB" id="1746873at2759"/>
<comment type="caution">
    <text evidence="2">The sequence shown here is derived from an EMBL/GenBank/DDBJ whole genome shotgun (WGS) entry which is preliminary data.</text>
</comment>
<dbReference type="PANTHER" id="PTHR34365:SF15">
    <property type="entry name" value="GLYCINE-RICH DOMAIN-CONTAINING PROTEIN 1"/>
    <property type="match status" value="1"/>
</dbReference>
<evidence type="ECO:0000259" key="1">
    <source>
        <dbReference type="Pfam" id="PF25335"/>
    </source>
</evidence>
<evidence type="ECO:0000313" key="3">
    <source>
        <dbReference type="Proteomes" id="UP000325315"/>
    </source>
</evidence>
<dbReference type="AlphaFoldDB" id="A0A5B6W5I8"/>
<reference evidence="3" key="1">
    <citation type="journal article" date="2019" name="Plant Biotechnol. J.">
        <title>Genome sequencing of the Australian wild diploid species Gossypium australe highlights disease resistance and delayed gland morphogenesis.</title>
        <authorList>
            <person name="Cai Y."/>
            <person name="Cai X."/>
            <person name="Wang Q."/>
            <person name="Wang P."/>
            <person name="Zhang Y."/>
            <person name="Cai C."/>
            <person name="Xu Y."/>
            <person name="Wang K."/>
            <person name="Zhou Z."/>
            <person name="Wang C."/>
            <person name="Geng S."/>
            <person name="Li B."/>
            <person name="Dong Q."/>
            <person name="Hou Y."/>
            <person name="Wang H."/>
            <person name="Ai P."/>
            <person name="Liu Z."/>
            <person name="Yi F."/>
            <person name="Sun M."/>
            <person name="An G."/>
            <person name="Cheng J."/>
            <person name="Zhang Y."/>
            <person name="Shi Q."/>
            <person name="Xie Y."/>
            <person name="Shi X."/>
            <person name="Chang Y."/>
            <person name="Huang F."/>
            <person name="Chen Y."/>
            <person name="Hong S."/>
            <person name="Mi L."/>
            <person name="Sun Q."/>
            <person name="Zhang L."/>
            <person name="Zhou B."/>
            <person name="Peng R."/>
            <person name="Zhang X."/>
            <person name="Liu F."/>
        </authorList>
    </citation>
    <scope>NUCLEOTIDE SEQUENCE [LARGE SCALE GENOMIC DNA]</scope>
    <source>
        <strain evidence="3">cv. PA1801</strain>
    </source>
</reference>
<organism evidence="2 3">
    <name type="scientific">Gossypium australe</name>
    <dbReference type="NCBI Taxonomy" id="47621"/>
    <lineage>
        <taxon>Eukaryota</taxon>
        <taxon>Viridiplantae</taxon>
        <taxon>Streptophyta</taxon>
        <taxon>Embryophyta</taxon>
        <taxon>Tracheophyta</taxon>
        <taxon>Spermatophyta</taxon>
        <taxon>Magnoliopsida</taxon>
        <taxon>eudicotyledons</taxon>
        <taxon>Gunneridae</taxon>
        <taxon>Pentapetalae</taxon>
        <taxon>rosids</taxon>
        <taxon>malvids</taxon>
        <taxon>Malvales</taxon>
        <taxon>Malvaceae</taxon>
        <taxon>Malvoideae</taxon>
        <taxon>Gossypium</taxon>
    </lineage>
</organism>
<dbReference type="InterPro" id="IPR057518">
    <property type="entry name" value="GRDP_C"/>
</dbReference>
<name>A0A5B6W5I8_9ROSI</name>
<dbReference type="InterPro" id="IPR009836">
    <property type="entry name" value="GRDP-like"/>
</dbReference>